<dbReference type="VEuPathDB" id="FungiDB:TERG_00241"/>
<keyword evidence="6" id="KW-0175">Coiled coil</keyword>
<dbReference type="Proteomes" id="UP000243015">
    <property type="component" value="Unassembled WGS sequence"/>
</dbReference>
<feature type="transmembrane region" description="Helical" evidence="8">
    <location>
        <begin position="2661"/>
        <end position="2684"/>
    </location>
</feature>
<evidence type="ECO:0000256" key="5">
    <source>
        <dbReference type="PROSITE-ProRule" id="PRU00205"/>
    </source>
</evidence>
<evidence type="ECO:0000256" key="6">
    <source>
        <dbReference type="SAM" id="Coils"/>
    </source>
</evidence>
<dbReference type="GO" id="GO:0016020">
    <property type="term" value="C:membrane"/>
    <property type="evidence" value="ECO:0007669"/>
    <property type="project" value="UniProtKB-SubCell"/>
</dbReference>
<feature type="compositionally biased region" description="Basic and acidic residues" evidence="7">
    <location>
        <begin position="1"/>
        <end position="16"/>
    </location>
</feature>
<dbReference type="SUPFAM" id="SSF58104">
    <property type="entry name" value="Methyl-accepting chemotaxis protein (MCP) signaling domain"/>
    <property type="match status" value="1"/>
</dbReference>
<feature type="region of interest" description="Disordered" evidence="7">
    <location>
        <begin position="288"/>
        <end position="335"/>
    </location>
</feature>
<dbReference type="GO" id="GO:0005783">
    <property type="term" value="C:endoplasmic reticulum"/>
    <property type="evidence" value="ECO:0007669"/>
    <property type="project" value="TreeGrafter"/>
</dbReference>
<evidence type="ECO:0000256" key="1">
    <source>
        <dbReference type="ARBA" id="ARBA00004141"/>
    </source>
</evidence>
<dbReference type="PANTHER" id="PTHR13439">
    <property type="entry name" value="CT120 PROTEIN"/>
    <property type="match status" value="1"/>
</dbReference>
<dbReference type="EMBL" id="LHPM01000018">
    <property type="protein sequence ID" value="OAL63616.1"/>
    <property type="molecule type" value="Genomic_DNA"/>
</dbReference>
<feature type="transmembrane region" description="Helical" evidence="8">
    <location>
        <begin position="2519"/>
        <end position="2539"/>
    </location>
</feature>
<feature type="region of interest" description="Disordered" evidence="7">
    <location>
        <begin position="1"/>
        <end position="96"/>
    </location>
</feature>
<keyword evidence="4 5" id="KW-0472">Membrane</keyword>
<feature type="coiled-coil region" evidence="6">
    <location>
        <begin position="1125"/>
        <end position="1176"/>
    </location>
</feature>
<keyword evidence="2 5" id="KW-0812">Transmembrane</keyword>
<keyword evidence="3 8" id="KW-1133">Transmembrane helix</keyword>
<evidence type="ECO:0000313" key="11">
    <source>
        <dbReference type="Proteomes" id="UP000243015"/>
    </source>
</evidence>
<feature type="compositionally biased region" description="Basic and acidic residues" evidence="7">
    <location>
        <begin position="2298"/>
        <end position="2310"/>
    </location>
</feature>
<dbReference type="PANTHER" id="PTHR13439:SF0">
    <property type="entry name" value="TOPOISOMERASE I DAMAGE AFFECTED PROTEIN 4"/>
    <property type="match status" value="1"/>
</dbReference>
<feature type="transmembrane region" description="Helical" evidence="8">
    <location>
        <begin position="2488"/>
        <end position="2507"/>
    </location>
</feature>
<comment type="caution">
    <text evidence="10">The sequence shown here is derived from an EMBL/GenBank/DDBJ whole genome shotgun (WGS) entry which is preliminary data.</text>
</comment>
<proteinExistence type="predicted"/>
<evidence type="ECO:0000256" key="3">
    <source>
        <dbReference type="ARBA" id="ARBA00022989"/>
    </source>
</evidence>
<protein>
    <recommendedName>
        <fullName evidence="9">TLC domain-containing protein</fullName>
    </recommendedName>
</protein>
<reference evidence="10 11" key="1">
    <citation type="submission" date="2016-05" db="EMBL/GenBank/DDBJ databases">
        <title>Genome sequencing of Trichophyton rubrum CMCC(F)T1i isolated from hair.</title>
        <authorList>
            <person name="Zhan P."/>
            <person name="Tao Y."/>
            <person name="Liu W."/>
        </authorList>
    </citation>
    <scope>NUCLEOTIDE SEQUENCE [LARGE SCALE GENOMIC DNA]</scope>
    <source>
        <strain evidence="11">CMCC(F)T1i</strain>
    </source>
</reference>
<dbReference type="GO" id="GO:0055088">
    <property type="term" value="P:lipid homeostasis"/>
    <property type="evidence" value="ECO:0007669"/>
    <property type="project" value="TreeGrafter"/>
</dbReference>
<feature type="region of interest" description="Disordered" evidence="7">
    <location>
        <begin position="2737"/>
        <end position="2766"/>
    </location>
</feature>
<dbReference type="PROSITE" id="PS50922">
    <property type="entry name" value="TLC"/>
    <property type="match status" value="1"/>
</dbReference>
<feature type="compositionally biased region" description="Basic and acidic residues" evidence="7">
    <location>
        <begin position="124"/>
        <end position="146"/>
    </location>
</feature>
<feature type="region of interest" description="Disordered" evidence="7">
    <location>
        <begin position="112"/>
        <end position="170"/>
    </location>
</feature>
<sequence>MQPNDKEENRDRELVLRHHHTPSESRSLIPMWDSADPKRAPPPLPLNPGGPNSPVTRSNASATVQAAAAALAEKSQETTPSSYTVNPMPLKPTSPEKSLIKGQYHKRMQSLQNATNNNEFASYLERRSSPEKYRRNSVFDRDDRSADTTPTRGGAADTTTPNHDSPTQARISNRYLNKPILGENTPPSATMLALRDMQIPMDLAVPNETPSKPEKPTRMPESFDALSAQIVSLTKIATSLQQEMSQLSRRSKDNATDLISLKAATNARDEDIRKSLKDLTANLSSKIFDPDPHTTTPRGTPYIHPATGGFMLGDSKPHESSPSSRKSFSGARMSSPGSFAAALERDLAASPGPISDGSASIALLEKVLREMATKEGQEKLLTLMEDVQARPTEKDNTMTTMLSEILNLVKENSGSRALVRSRGDMGNQLFGDKPQTPDFGQGTRSGPICLNASPTPVRSNSDSNINASLQPSNPLADDLMAMLKRVKQSVAEGGGITSEVKALVRELRGEVLGMGRDIARKLEEAQKTRSIDDQVPSGPGKEEIEQIVTGALVDLRQQMDHIIEENARNTASTAITRPIPDSQEIYAVVKRALHEIPLPQPQLPPPQEHEPGLQRDEILETVREAWETYKPEIELQNFGLERDEILECLSEGLKAYQPQKEPIDPEVVYQQVLDAVHTELQSFEPPRIEPDISSIREAVVSAVQESLKGMEWPAPQVEKEDTLKRDDVLSAVQEGLTSQETLKRDDVFAAVQEGLAHQEILKRDDVISAVQEGLAFPEPLKKDDVFGAIQEGLSSLPEPLKKEDVLSALQEVLANQEPIKKDDVLSAVVEGLAAQEPIKRDEIISAVQEGLANQEVQPKEIEINRDDIFDALRLSLEDASGALTSNLGEQLIEHLHGMILEMKDEFKEYSAANGRDTEQVLDATKDGLEVLRGQIESYIDRTAGANGKDEIIDTVKDGFRLLQSDVEKCIRESTERNPSDTVELLDAMEKEFEHLRQTLSSLLIRSNTTSDKDEILDAIREISDSDALKKNSSNSEDKDEILNAIRGISESESLKNSNSELADTIKQELEHLRQTISMAIVKPESSLDKDELLSAFKEHLQAAFEEHHERKEGNESIISNTNELLDAFHDGVEQLRAEMDKLHDKPIEPSVDKELLENLRDEVAGLKAGMDRLIESQKEAEEANTTRGGEIMLAGDASIGGDIDGLKALVTQLQTKVEAIDINPVVPERGEDPDMVKKNDLAEVLSAIKEVHGSVNEVAASSNAAREVVEKEVDPDALKKDDLTKVLDAIKEVHGSVNEVAANNNATREAPAENVSSASKEEIEALQTLLQGMKTQLDEITPSTSATWVTAEKVEALETLAKETKETMSVFATHIDIEGPTKEDVTNLEGIMKDVWVAVEEIKTAQNSEKEEPKEDPEKVVKGDVKNLETLLFELKAQIEELVLPDVNTLPTKEEITNLANTVNEFKEKMDAENELTAQAFEARKVEHGGLAEKIEEAKLFIVDFREDFKTKLTESDGTLGDMKTILECLNDSAESFAKADTIKELSELVKRESERAHGDHEASKVEAAERGTALLEKIEEHRNGLKADIEAEIDKKFQEVITKYEDAQLLVDSKFTAAEERDAQSLEALTSTKAVAEDLKLVIGGMGQSLTETCDKMNDDAKTFFGRVDESFERFDHLHEDIKSFTGRVDESFGKVDNVREDMKAFTQRVEDSFGKVDNLHEDMKAFSGRVDESFGKVDNLHEDMKAFSGRVDESFGKVDNLHEDLKAFTGRADESFGKVDNLHEDLKAFSGRVDDNFGKVDNLHEDVKAFSGRVDESFGKVDNLHEDVKTFFGRVDESFGKVDKMQEDVMLQNEDMKAQFDKAVAATDRIESQISQTHPELLSSIKEILAVVGQHYEHSQQSSKDLKTDLCALPNSITPLLPALLPPPPEVKEPQFEKYDDTLMHEKLDTIISHASDKESSNAQMEKLNALQEQLNATAREVSEMMASHSKKTIQDYEDKREEAMEAALALERRLAQKESVEAEVSALKEEKERLLQNIRELREEESELSRNRIKLAKEVAGMETALRIRQEEVHLMEDRAEDLERRIVEGVLNHARSQLVSRHSGSDRMSLKRVPSTASTTKGGGILGSSVGMALNRRTNKRTNGSTVPNGKNERRILSLSNVSGNRGNPDRGPYSGSHNSLASLKRSHSVKTSQGYRRQSCDTRLLDSNKENESVREEEESMSEVESDAGTERRTSYTGTYADSVSYITGSTVSRNRSASYCSTNVDGSVAAGSESWQEPSELSQVTNGEQSEVADRAETEEHSSSELESEESEDEEEDDEPTLHALKAKEGDMVLYHQTTDSGVATPTGQGGKPTFGHAEAGRKQNFPPILPTVMLDPIPPPPRWLQDLVTPIAQRWSLPTLPYHIHEVILSFALYQFIQSIVAPRISTWLFPKLYPNFSKRTKLGWDIHVVSLTQSTLISVLALWVILVDEERKNMTPVERVYGYSGACGLIQAMATGYFLWDLIISVRHVNVFGVGMLFHAISAVLVFSLGYRPFVNYYAPTFILYELSTPFLNFHWFFDKLNMTGSRAQWYNGMALLSVFFSCRLIWGSWNSFTVFSDIYKAFHISDSSVPLSSPEFYSLVFSARNSTICLDDKCIKANAEVSKFTDFSAAGIPLWLALTYLGSNTVLNSLNWYWFSKMIDAVLKRFRGQDLPSTDKVAPPESIEGDANPIILEAASTLEKEEETLITGALDAESKASNNTTQSAPMNGRSGARRRKA</sequence>
<feature type="compositionally biased region" description="Acidic residues" evidence="7">
    <location>
        <begin position="2220"/>
        <end position="2233"/>
    </location>
</feature>
<evidence type="ECO:0000256" key="7">
    <source>
        <dbReference type="SAM" id="MobiDB-lite"/>
    </source>
</evidence>
<evidence type="ECO:0000313" key="10">
    <source>
        <dbReference type="EMBL" id="OAL63616.1"/>
    </source>
</evidence>
<dbReference type="Pfam" id="PF03798">
    <property type="entry name" value="TRAM_LAG1_CLN8"/>
    <property type="match status" value="1"/>
</dbReference>
<dbReference type="InterPro" id="IPR006634">
    <property type="entry name" value="TLC-dom"/>
</dbReference>
<evidence type="ECO:0000256" key="2">
    <source>
        <dbReference type="ARBA" id="ARBA00022692"/>
    </source>
</evidence>
<feature type="compositionally biased region" description="Acidic residues" evidence="7">
    <location>
        <begin position="2312"/>
        <end position="2325"/>
    </location>
</feature>
<feature type="region of interest" description="Disordered" evidence="7">
    <location>
        <begin position="2275"/>
        <end position="2327"/>
    </location>
</feature>
<gene>
    <name evidence="10" type="ORF">A7C99_6014</name>
</gene>
<accession>A0A178EUZ2</accession>
<name>A0A178EUZ2_TRIRU</name>
<feature type="domain" description="TLC" evidence="9">
    <location>
        <begin position="2447"/>
        <end position="2696"/>
    </location>
</feature>
<dbReference type="Gene3D" id="1.10.287.1490">
    <property type="match status" value="1"/>
</dbReference>
<feature type="transmembrane region" description="Helical" evidence="8">
    <location>
        <begin position="2450"/>
        <end position="2473"/>
    </location>
</feature>
<feature type="region of interest" description="Disordered" evidence="7">
    <location>
        <begin position="2102"/>
        <end position="2241"/>
    </location>
</feature>
<feature type="coiled-coil region" evidence="6">
    <location>
        <begin position="1960"/>
        <end position="2089"/>
    </location>
</feature>
<evidence type="ECO:0000256" key="4">
    <source>
        <dbReference type="ARBA" id="ARBA00023136"/>
    </source>
</evidence>
<feature type="compositionally biased region" description="Polar residues" evidence="7">
    <location>
        <begin position="147"/>
        <end position="170"/>
    </location>
</feature>
<dbReference type="InterPro" id="IPR016024">
    <property type="entry name" value="ARM-type_fold"/>
</dbReference>
<feature type="compositionally biased region" description="Polar residues" evidence="7">
    <location>
        <begin position="2279"/>
        <end position="2295"/>
    </location>
</feature>
<comment type="subcellular location">
    <subcellularLocation>
        <location evidence="1">Membrane</location>
        <topology evidence="1">Multi-pass membrane protein</topology>
    </subcellularLocation>
</comment>
<feature type="transmembrane region" description="Helical" evidence="8">
    <location>
        <begin position="2578"/>
        <end position="2595"/>
    </location>
</feature>
<dbReference type="InterPro" id="IPR050846">
    <property type="entry name" value="TLCD"/>
</dbReference>
<feature type="compositionally biased region" description="Low complexity" evidence="7">
    <location>
        <begin position="60"/>
        <end position="72"/>
    </location>
</feature>
<evidence type="ECO:0000259" key="9">
    <source>
        <dbReference type="PROSITE" id="PS50922"/>
    </source>
</evidence>
<dbReference type="VEuPathDB" id="FungiDB:TERG_00240"/>
<evidence type="ECO:0000256" key="8">
    <source>
        <dbReference type="SAM" id="Phobius"/>
    </source>
</evidence>
<feature type="compositionally biased region" description="Polar residues" evidence="7">
    <location>
        <begin position="2744"/>
        <end position="2754"/>
    </location>
</feature>
<dbReference type="SUPFAM" id="SSF48371">
    <property type="entry name" value="ARM repeat"/>
    <property type="match status" value="1"/>
</dbReference>
<dbReference type="SMART" id="SM00724">
    <property type="entry name" value="TLC"/>
    <property type="match status" value="1"/>
</dbReference>
<feature type="compositionally biased region" description="Basic and acidic residues" evidence="7">
    <location>
        <begin position="2203"/>
        <end position="2219"/>
    </location>
</feature>
<organism evidence="10 11">
    <name type="scientific">Trichophyton rubrum</name>
    <name type="common">Athlete's foot fungus</name>
    <name type="synonym">Epidermophyton rubrum</name>
    <dbReference type="NCBI Taxonomy" id="5551"/>
    <lineage>
        <taxon>Eukaryota</taxon>
        <taxon>Fungi</taxon>
        <taxon>Dikarya</taxon>
        <taxon>Ascomycota</taxon>
        <taxon>Pezizomycotina</taxon>
        <taxon>Eurotiomycetes</taxon>
        <taxon>Eurotiomycetidae</taxon>
        <taxon>Onygenales</taxon>
        <taxon>Arthrodermataceae</taxon>
        <taxon>Trichophyton</taxon>
    </lineage>
</organism>